<sequence length="88" mass="10024">MHRQVDWMTAADVTILEFLNAARDVRGNPSIQRPSTISDNTGHARKYVGERCRHLADHGLVEQLERGKYRLSNRGEQLMDGSLHPDDL</sequence>
<organism evidence="1 2">
    <name type="scientific">Natrialba aegyptia DSM 13077</name>
    <dbReference type="NCBI Taxonomy" id="1227491"/>
    <lineage>
        <taxon>Archaea</taxon>
        <taxon>Methanobacteriati</taxon>
        <taxon>Methanobacteriota</taxon>
        <taxon>Stenosarchaea group</taxon>
        <taxon>Halobacteria</taxon>
        <taxon>Halobacteriales</taxon>
        <taxon>Natrialbaceae</taxon>
        <taxon>Natrialba</taxon>
    </lineage>
</organism>
<dbReference type="Proteomes" id="UP000011591">
    <property type="component" value="Unassembled WGS sequence"/>
</dbReference>
<dbReference type="InterPro" id="IPR036388">
    <property type="entry name" value="WH-like_DNA-bd_sf"/>
</dbReference>
<evidence type="ECO:0000313" key="2">
    <source>
        <dbReference type="Proteomes" id="UP000011591"/>
    </source>
</evidence>
<accession>M0B327</accession>
<dbReference type="InterPro" id="IPR036390">
    <property type="entry name" value="WH_DNA-bd_sf"/>
</dbReference>
<evidence type="ECO:0000313" key="1">
    <source>
        <dbReference type="EMBL" id="ELZ05321.1"/>
    </source>
</evidence>
<proteinExistence type="predicted"/>
<comment type="caution">
    <text evidence="1">The sequence shown here is derived from an EMBL/GenBank/DDBJ whole genome shotgun (WGS) entry which is preliminary data.</text>
</comment>
<dbReference type="AlphaFoldDB" id="M0B327"/>
<protein>
    <submittedName>
        <fullName evidence="1">Phage PhiH1 repressor protein</fullName>
    </submittedName>
</protein>
<keyword evidence="2" id="KW-1185">Reference proteome</keyword>
<dbReference type="PATRIC" id="fig|1227491.4.peg.2170"/>
<dbReference type="Gene3D" id="1.10.10.10">
    <property type="entry name" value="Winged helix-like DNA-binding domain superfamily/Winged helix DNA-binding domain"/>
    <property type="match status" value="1"/>
</dbReference>
<dbReference type="SUPFAM" id="SSF46785">
    <property type="entry name" value="Winged helix' DNA-binding domain"/>
    <property type="match status" value="1"/>
</dbReference>
<gene>
    <name evidence="1" type="ORF">C480_10575</name>
</gene>
<reference evidence="1 2" key="1">
    <citation type="journal article" date="2014" name="PLoS Genet.">
        <title>Phylogenetically driven sequencing of extremely halophilic archaea reveals strategies for static and dynamic osmo-response.</title>
        <authorList>
            <person name="Becker E.A."/>
            <person name="Seitzer P.M."/>
            <person name="Tritt A."/>
            <person name="Larsen D."/>
            <person name="Krusor M."/>
            <person name="Yao A.I."/>
            <person name="Wu D."/>
            <person name="Madern D."/>
            <person name="Eisen J.A."/>
            <person name="Darling A.E."/>
            <person name="Facciotti M.T."/>
        </authorList>
    </citation>
    <scope>NUCLEOTIDE SEQUENCE [LARGE SCALE GENOMIC DNA]</scope>
    <source>
        <strain evidence="1 2">DSM 13077</strain>
    </source>
</reference>
<dbReference type="EMBL" id="AOIP01000026">
    <property type="protein sequence ID" value="ELZ05321.1"/>
    <property type="molecule type" value="Genomic_DNA"/>
</dbReference>
<name>M0B327_9EURY</name>